<dbReference type="RefSeq" id="WP_189613259.1">
    <property type="nucleotide sequence ID" value="NZ_BMXR01000017.1"/>
</dbReference>
<protein>
    <submittedName>
        <fullName evidence="5">Dehydrogenase</fullName>
    </submittedName>
</protein>
<reference evidence="5" key="2">
    <citation type="submission" date="2020-09" db="EMBL/GenBank/DDBJ databases">
        <authorList>
            <person name="Sun Q."/>
            <person name="Kim S."/>
        </authorList>
    </citation>
    <scope>NUCLEOTIDE SEQUENCE</scope>
    <source>
        <strain evidence="5">KCTC 22169</strain>
    </source>
</reference>
<dbReference type="SUPFAM" id="SSF51735">
    <property type="entry name" value="NAD(P)-binding Rossmann-fold domains"/>
    <property type="match status" value="1"/>
</dbReference>
<dbReference type="Proteomes" id="UP000626148">
    <property type="component" value="Unassembled WGS sequence"/>
</dbReference>
<accession>A0A918KU23</accession>
<dbReference type="InterPro" id="IPR057326">
    <property type="entry name" value="KR_dom"/>
</dbReference>
<dbReference type="InterPro" id="IPR036291">
    <property type="entry name" value="NAD(P)-bd_dom_sf"/>
</dbReference>
<evidence type="ECO:0000259" key="4">
    <source>
        <dbReference type="SMART" id="SM00822"/>
    </source>
</evidence>
<dbReference type="Pfam" id="PF00106">
    <property type="entry name" value="adh_short"/>
    <property type="match status" value="1"/>
</dbReference>
<gene>
    <name evidence="5" type="ORF">GCM10007392_46070</name>
</gene>
<dbReference type="GO" id="GO:0016020">
    <property type="term" value="C:membrane"/>
    <property type="evidence" value="ECO:0007669"/>
    <property type="project" value="TreeGrafter"/>
</dbReference>
<sequence length="264" mass="29189">MNKQALITGGTSGIGAAFARRLAAEGHDVILTGRREPQLATLCRELEEQFGISATFQTGDLARAEDRQALEDRIRALPRLDVLINNAGYAEDGRFGDIDWPRHQALLDVHVQATMQLTHAALPQLLEQRGTVINVASVASWLPTPQSALYGPTKAFVRSFSETLALSYHPDGLKVQALCPGFTVTDFHQKLGIDPASFYRSKGLVRAWTADQVVDRSLNDLARGRIVCIPGWNYRLIVTALRHLPMSLLHWAQRRAKVARYGAD</sequence>
<evidence type="ECO:0000256" key="2">
    <source>
        <dbReference type="ARBA" id="ARBA00023002"/>
    </source>
</evidence>
<dbReference type="PRINTS" id="PR00080">
    <property type="entry name" value="SDRFAMILY"/>
</dbReference>
<dbReference type="InterPro" id="IPR002347">
    <property type="entry name" value="SDR_fam"/>
</dbReference>
<dbReference type="PIRSF" id="PIRSF000126">
    <property type="entry name" value="11-beta-HSD1"/>
    <property type="match status" value="1"/>
</dbReference>
<evidence type="ECO:0000256" key="1">
    <source>
        <dbReference type="ARBA" id="ARBA00006484"/>
    </source>
</evidence>
<dbReference type="SMART" id="SM00822">
    <property type="entry name" value="PKS_KR"/>
    <property type="match status" value="1"/>
</dbReference>
<dbReference type="AlphaFoldDB" id="A0A918KU23"/>
<dbReference type="PANTHER" id="PTHR44196">
    <property type="entry name" value="DEHYDROGENASE/REDUCTASE SDR FAMILY MEMBER 7B"/>
    <property type="match status" value="1"/>
</dbReference>
<keyword evidence="6" id="KW-1185">Reference proteome</keyword>
<dbReference type="EMBL" id="BMXR01000017">
    <property type="protein sequence ID" value="GGX73422.1"/>
    <property type="molecule type" value="Genomic_DNA"/>
</dbReference>
<evidence type="ECO:0000256" key="3">
    <source>
        <dbReference type="RuleBase" id="RU000363"/>
    </source>
</evidence>
<dbReference type="PRINTS" id="PR00081">
    <property type="entry name" value="GDHRDH"/>
</dbReference>
<evidence type="ECO:0000313" key="6">
    <source>
        <dbReference type="Proteomes" id="UP000626148"/>
    </source>
</evidence>
<evidence type="ECO:0000313" key="5">
    <source>
        <dbReference type="EMBL" id="GGX73422.1"/>
    </source>
</evidence>
<reference evidence="5" key="1">
    <citation type="journal article" date="2014" name="Int. J. Syst. Evol. Microbiol.">
        <title>Complete genome sequence of Corynebacterium casei LMG S-19264T (=DSM 44701T), isolated from a smear-ripened cheese.</title>
        <authorList>
            <consortium name="US DOE Joint Genome Institute (JGI-PGF)"/>
            <person name="Walter F."/>
            <person name="Albersmeier A."/>
            <person name="Kalinowski J."/>
            <person name="Ruckert C."/>
        </authorList>
    </citation>
    <scope>NUCLEOTIDE SEQUENCE</scope>
    <source>
        <strain evidence="5">KCTC 22169</strain>
    </source>
</reference>
<dbReference type="Gene3D" id="3.40.50.720">
    <property type="entry name" value="NAD(P)-binding Rossmann-like Domain"/>
    <property type="match status" value="1"/>
</dbReference>
<name>A0A918KU23_9GAMM</name>
<proteinExistence type="inferred from homology"/>
<organism evidence="5 6">
    <name type="scientific">Saccharospirillum salsuginis</name>
    <dbReference type="NCBI Taxonomy" id="418750"/>
    <lineage>
        <taxon>Bacteria</taxon>
        <taxon>Pseudomonadati</taxon>
        <taxon>Pseudomonadota</taxon>
        <taxon>Gammaproteobacteria</taxon>
        <taxon>Oceanospirillales</taxon>
        <taxon>Saccharospirillaceae</taxon>
        <taxon>Saccharospirillum</taxon>
    </lineage>
</organism>
<feature type="domain" description="Ketoreductase" evidence="4">
    <location>
        <begin position="3"/>
        <end position="181"/>
    </location>
</feature>
<dbReference type="GO" id="GO:0016491">
    <property type="term" value="F:oxidoreductase activity"/>
    <property type="evidence" value="ECO:0007669"/>
    <property type="project" value="UniProtKB-KW"/>
</dbReference>
<dbReference type="PANTHER" id="PTHR44196:SF2">
    <property type="entry name" value="SHORT-CHAIN DEHYDROGENASE-RELATED"/>
    <property type="match status" value="1"/>
</dbReference>
<comment type="similarity">
    <text evidence="1 3">Belongs to the short-chain dehydrogenases/reductases (SDR) family.</text>
</comment>
<comment type="caution">
    <text evidence="5">The sequence shown here is derived from an EMBL/GenBank/DDBJ whole genome shotgun (WGS) entry which is preliminary data.</text>
</comment>
<dbReference type="CDD" id="cd05233">
    <property type="entry name" value="SDR_c"/>
    <property type="match status" value="1"/>
</dbReference>
<keyword evidence="2" id="KW-0560">Oxidoreductase</keyword>